<organism evidence="1 2">
    <name type="scientific">Cardiocondyla obscurior</name>
    <dbReference type="NCBI Taxonomy" id="286306"/>
    <lineage>
        <taxon>Eukaryota</taxon>
        <taxon>Metazoa</taxon>
        <taxon>Ecdysozoa</taxon>
        <taxon>Arthropoda</taxon>
        <taxon>Hexapoda</taxon>
        <taxon>Insecta</taxon>
        <taxon>Pterygota</taxon>
        <taxon>Neoptera</taxon>
        <taxon>Endopterygota</taxon>
        <taxon>Hymenoptera</taxon>
        <taxon>Apocrita</taxon>
        <taxon>Aculeata</taxon>
        <taxon>Formicoidea</taxon>
        <taxon>Formicidae</taxon>
        <taxon>Myrmicinae</taxon>
        <taxon>Cardiocondyla</taxon>
    </lineage>
</organism>
<protein>
    <submittedName>
        <fullName evidence="1">Uncharacterized protein</fullName>
    </submittedName>
</protein>
<dbReference type="EMBL" id="JADYXP020000001">
    <property type="protein sequence ID" value="KAL0132565.1"/>
    <property type="molecule type" value="Genomic_DNA"/>
</dbReference>
<sequence length="113" mass="12826">MSNLRISGNELGQHIGQDVIYVARIIKKSSDGMSAEVTSYFNERITVTFLKPLGIVPGFIEMHGTVTSESTMTCNKYLHIVTDIYWDSYPGYNTRIVIRSPVQDPFEDADRNY</sequence>
<evidence type="ECO:0000313" key="1">
    <source>
        <dbReference type="EMBL" id="KAL0132565.1"/>
    </source>
</evidence>
<dbReference type="AlphaFoldDB" id="A0AAW2GZ46"/>
<accession>A0AAW2GZ46</accession>
<keyword evidence="2" id="KW-1185">Reference proteome</keyword>
<proteinExistence type="predicted"/>
<dbReference type="Proteomes" id="UP001430953">
    <property type="component" value="Unassembled WGS sequence"/>
</dbReference>
<comment type="caution">
    <text evidence="1">The sequence shown here is derived from an EMBL/GenBank/DDBJ whole genome shotgun (WGS) entry which is preliminary data.</text>
</comment>
<gene>
    <name evidence="1" type="ORF">PUN28_000371</name>
</gene>
<dbReference type="Gene3D" id="2.40.50.140">
    <property type="entry name" value="Nucleic acid-binding proteins"/>
    <property type="match status" value="1"/>
</dbReference>
<name>A0AAW2GZ46_9HYME</name>
<evidence type="ECO:0000313" key="2">
    <source>
        <dbReference type="Proteomes" id="UP001430953"/>
    </source>
</evidence>
<dbReference type="SUPFAM" id="SSF50249">
    <property type="entry name" value="Nucleic acid-binding proteins"/>
    <property type="match status" value="1"/>
</dbReference>
<reference evidence="1 2" key="1">
    <citation type="submission" date="2023-03" db="EMBL/GenBank/DDBJ databases">
        <title>High recombination rates correlate with genetic variation in Cardiocondyla obscurior ants.</title>
        <authorList>
            <person name="Errbii M."/>
        </authorList>
    </citation>
    <scope>NUCLEOTIDE SEQUENCE [LARGE SCALE GENOMIC DNA]</scope>
    <source>
        <strain evidence="1">Alpha-2009</strain>
        <tissue evidence="1">Whole body</tissue>
    </source>
</reference>
<dbReference type="InterPro" id="IPR012340">
    <property type="entry name" value="NA-bd_OB-fold"/>
</dbReference>